<dbReference type="Gene3D" id="2.40.37.20">
    <property type="entry name" value="D-serine dehydratase-like domain"/>
    <property type="match status" value="1"/>
</dbReference>
<evidence type="ECO:0000259" key="3">
    <source>
        <dbReference type="SMART" id="SM01119"/>
    </source>
</evidence>
<sequence>MDTPHVAVDRTVLRRNIDAMATATRDAGLDLRPHAKTHKCAEIGRMQLDAGAVGLTVATIGEAQAFAAAGFDDLFIAYPLYLSGDKARRLTEVAGTASVRVAVDSVEGAVAMADALGDARDRLEVLVEVDSGHHRTGIAPARAGEVAQAAVDVGLRVIGVFTFPGHGYSPDARSLAARQERDALASAADELTARGIDAGVRSGGSTPTVGFADADVLTEVRPGVYPFNDAQQHHLGRAGRDDLALGVVATVVQRGPGRFVLDAGSKVLGSERPAYVDGHGMLPDHPGTTVVALSEHHATVETTGTAPGLGSIVRVVPNHVCITVNLVDELVVTDGGVEVDRWRVIARGANA</sequence>
<dbReference type="InterPro" id="IPR029066">
    <property type="entry name" value="PLP-binding_barrel"/>
</dbReference>
<accession>A0ABW3G840</accession>
<comment type="similarity">
    <text evidence="1">Belongs to the DSD1 family.</text>
</comment>
<evidence type="ECO:0000256" key="2">
    <source>
        <dbReference type="ARBA" id="ARBA00023239"/>
    </source>
</evidence>
<name>A0ABW3G840_9NOCA</name>
<dbReference type="Pfam" id="PF01168">
    <property type="entry name" value="Ala_racemase_N"/>
    <property type="match status" value="1"/>
</dbReference>
<dbReference type="SUPFAM" id="SSF51419">
    <property type="entry name" value="PLP-binding barrel"/>
    <property type="match status" value="1"/>
</dbReference>
<proteinExistence type="inferred from homology"/>
<keyword evidence="5" id="KW-1185">Reference proteome</keyword>
<evidence type="ECO:0000313" key="5">
    <source>
        <dbReference type="Proteomes" id="UP001597068"/>
    </source>
</evidence>
<dbReference type="Proteomes" id="UP001597068">
    <property type="component" value="Unassembled WGS sequence"/>
</dbReference>
<dbReference type="Pfam" id="PF14031">
    <property type="entry name" value="D-ser_dehydrat"/>
    <property type="match status" value="1"/>
</dbReference>
<dbReference type="PANTHER" id="PTHR28004">
    <property type="entry name" value="ZGC:162816-RELATED"/>
    <property type="match status" value="1"/>
</dbReference>
<dbReference type="SMART" id="SM01119">
    <property type="entry name" value="D-ser_dehydrat"/>
    <property type="match status" value="1"/>
</dbReference>
<evidence type="ECO:0000256" key="1">
    <source>
        <dbReference type="ARBA" id="ARBA00005323"/>
    </source>
</evidence>
<dbReference type="GO" id="GO:0008784">
    <property type="term" value="F:alanine racemase activity"/>
    <property type="evidence" value="ECO:0007669"/>
    <property type="project" value="UniProtKB-EC"/>
</dbReference>
<dbReference type="InterPro" id="IPR001608">
    <property type="entry name" value="Ala_racemase_N"/>
</dbReference>
<dbReference type="PANTHER" id="PTHR28004:SF2">
    <property type="entry name" value="D-SERINE DEHYDRATASE"/>
    <property type="match status" value="1"/>
</dbReference>
<keyword evidence="4" id="KW-0413">Isomerase</keyword>
<dbReference type="InterPro" id="IPR026956">
    <property type="entry name" value="D-ser_dehydrat-like_dom"/>
</dbReference>
<comment type="caution">
    <text evidence="4">The sequence shown here is derived from an EMBL/GenBank/DDBJ whole genome shotgun (WGS) entry which is preliminary data.</text>
</comment>
<dbReference type="EC" id="5.1.1.1" evidence="4"/>
<feature type="domain" description="D-serine dehydratase-like" evidence="3">
    <location>
        <begin position="244"/>
        <end position="334"/>
    </location>
</feature>
<organism evidence="4 5">
    <name type="scientific">Williamsia deligens</name>
    <dbReference type="NCBI Taxonomy" id="321325"/>
    <lineage>
        <taxon>Bacteria</taxon>
        <taxon>Bacillati</taxon>
        <taxon>Actinomycetota</taxon>
        <taxon>Actinomycetes</taxon>
        <taxon>Mycobacteriales</taxon>
        <taxon>Nocardiaceae</taxon>
        <taxon>Williamsia</taxon>
    </lineage>
</organism>
<dbReference type="InterPro" id="IPR051466">
    <property type="entry name" value="D-amino_acid_metab_enzyme"/>
</dbReference>
<gene>
    <name evidence="4" type="ORF">ACFQ04_14110</name>
</gene>
<keyword evidence="2" id="KW-0456">Lyase</keyword>
<dbReference type="InterPro" id="IPR042208">
    <property type="entry name" value="D-ser_dehydrat-like_sf"/>
</dbReference>
<protein>
    <submittedName>
        <fullName evidence="4">Alanine racemase</fullName>
        <ecNumber evidence="4">5.1.1.1</ecNumber>
    </submittedName>
</protein>
<dbReference type="RefSeq" id="WP_253645289.1">
    <property type="nucleotide sequence ID" value="NZ_BAAAMO010000002.1"/>
</dbReference>
<reference evidence="5" key="1">
    <citation type="journal article" date="2019" name="Int. J. Syst. Evol. Microbiol.">
        <title>The Global Catalogue of Microorganisms (GCM) 10K type strain sequencing project: providing services to taxonomists for standard genome sequencing and annotation.</title>
        <authorList>
            <consortium name="The Broad Institute Genomics Platform"/>
            <consortium name="The Broad Institute Genome Sequencing Center for Infectious Disease"/>
            <person name="Wu L."/>
            <person name="Ma J."/>
        </authorList>
    </citation>
    <scope>NUCLEOTIDE SEQUENCE [LARGE SCALE GENOMIC DNA]</scope>
    <source>
        <strain evidence="5">CCUG 50873</strain>
    </source>
</reference>
<dbReference type="Gene3D" id="3.20.20.10">
    <property type="entry name" value="Alanine racemase"/>
    <property type="match status" value="1"/>
</dbReference>
<dbReference type="EMBL" id="JBHTIL010000001">
    <property type="protein sequence ID" value="MFD0926871.1"/>
    <property type="molecule type" value="Genomic_DNA"/>
</dbReference>
<evidence type="ECO:0000313" key="4">
    <source>
        <dbReference type="EMBL" id="MFD0926871.1"/>
    </source>
</evidence>